<keyword evidence="1" id="KW-0378">Hydrolase</keyword>
<evidence type="ECO:0000313" key="4">
    <source>
        <dbReference type="Proteomes" id="UP000736335"/>
    </source>
</evidence>
<name>A0A9P6H4S4_9AGAM</name>
<dbReference type="InterPro" id="IPR036573">
    <property type="entry name" value="CBM_sf_5/12"/>
</dbReference>
<dbReference type="Proteomes" id="UP000736335">
    <property type="component" value="Unassembled WGS sequence"/>
</dbReference>
<accession>A0A9P6H4S4</accession>
<evidence type="ECO:0000313" key="3">
    <source>
        <dbReference type="EMBL" id="KAF9779508.1"/>
    </source>
</evidence>
<dbReference type="GO" id="GO:0005975">
    <property type="term" value="P:carbohydrate metabolic process"/>
    <property type="evidence" value="ECO:0007669"/>
    <property type="project" value="InterPro"/>
</dbReference>
<gene>
    <name evidence="3" type="ORF">BJ322DRAFT_1024388</name>
</gene>
<comment type="caution">
    <text evidence="3">The sequence shown here is derived from an EMBL/GenBank/DDBJ whole genome shotgun (WGS) entry which is preliminary data.</text>
</comment>
<evidence type="ECO:0000256" key="1">
    <source>
        <dbReference type="ARBA" id="ARBA00022801"/>
    </source>
</evidence>
<dbReference type="Pfam" id="PF02839">
    <property type="entry name" value="CBM_5_12"/>
    <property type="match status" value="1"/>
</dbReference>
<evidence type="ECO:0000259" key="2">
    <source>
        <dbReference type="Pfam" id="PF02839"/>
    </source>
</evidence>
<proteinExistence type="predicted"/>
<organism evidence="3 4">
    <name type="scientific">Thelephora terrestris</name>
    <dbReference type="NCBI Taxonomy" id="56493"/>
    <lineage>
        <taxon>Eukaryota</taxon>
        <taxon>Fungi</taxon>
        <taxon>Dikarya</taxon>
        <taxon>Basidiomycota</taxon>
        <taxon>Agaricomycotina</taxon>
        <taxon>Agaricomycetes</taxon>
        <taxon>Thelephorales</taxon>
        <taxon>Thelephoraceae</taxon>
        <taxon>Thelephora</taxon>
    </lineage>
</organism>
<dbReference type="AlphaFoldDB" id="A0A9P6H4S4"/>
<dbReference type="SUPFAM" id="SSF51055">
    <property type="entry name" value="Carbohydrate binding domain"/>
    <property type="match status" value="1"/>
</dbReference>
<sequence>MTRQWEAWVAYDTGEVVEYQGQKFRIAQSHTSQSGWIPGVSTSALYQRLGSEEHREPPQQCQASRGVYEHSQVPAQIPDSLERWMKDARKRADEFRRSGPRAPTTWVLVKGHESPGGAVEAGKEGGRNIYGFPFHKRRQFLCVLPDAFLVLNVGKAGKHLRQGAEIGRQHMSHAFNEYEILVGPDPRAVR</sequence>
<dbReference type="CDD" id="cd12214">
    <property type="entry name" value="ChiA1_BD"/>
    <property type="match status" value="1"/>
</dbReference>
<keyword evidence="4" id="KW-1185">Reference proteome</keyword>
<dbReference type="GO" id="GO:0030246">
    <property type="term" value="F:carbohydrate binding"/>
    <property type="evidence" value="ECO:0007669"/>
    <property type="project" value="InterPro"/>
</dbReference>
<reference evidence="3" key="2">
    <citation type="submission" date="2020-11" db="EMBL/GenBank/DDBJ databases">
        <authorList>
            <consortium name="DOE Joint Genome Institute"/>
            <person name="Kuo A."/>
            <person name="Miyauchi S."/>
            <person name="Kiss E."/>
            <person name="Drula E."/>
            <person name="Kohler A."/>
            <person name="Sanchez-Garcia M."/>
            <person name="Andreopoulos B."/>
            <person name="Barry K.W."/>
            <person name="Bonito G."/>
            <person name="Buee M."/>
            <person name="Carver A."/>
            <person name="Chen C."/>
            <person name="Cichocki N."/>
            <person name="Clum A."/>
            <person name="Culley D."/>
            <person name="Crous P.W."/>
            <person name="Fauchery L."/>
            <person name="Girlanda M."/>
            <person name="Hayes R."/>
            <person name="Keri Z."/>
            <person name="Labutti K."/>
            <person name="Lipzen A."/>
            <person name="Lombard V."/>
            <person name="Magnuson J."/>
            <person name="Maillard F."/>
            <person name="Morin E."/>
            <person name="Murat C."/>
            <person name="Nolan M."/>
            <person name="Ohm R."/>
            <person name="Pangilinan J."/>
            <person name="Pereira M."/>
            <person name="Perotto S."/>
            <person name="Peter M."/>
            <person name="Riley R."/>
            <person name="Sitrit Y."/>
            <person name="Stielow B."/>
            <person name="Szollosi G."/>
            <person name="Zifcakova L."/>
            <person name="Stursova M."/>
            <person name="Spatafora J.W."/>
            <person name="Tedersoo L."/>
            <person name="Vaario L.-M."/>
            <person name="Yamada A."/>
            <person name="Yan M."/>
            <person name="Wang P."/>
            <person name="Xu J."/>
            <person name="Bruns T."/>
            <person name="Baldrian P."/>
            <person name="Vilgalys R."/>
            <person name="Henrissat B."/>
            <person name="Grigoriev I.V."/>
            <person name="Hibbett D."/>
            <person name="Nagy L.G."/>
            <person name="Martin F.M."/>
        </authorList>
    </citation>
    <scope>NUCLEOTIDE SEQUENCE</scope>
    <source>
        <strain evidence="3">UH-Tt-Lm1</strain>
    </source>
</reference>
<dbReference type="GO" id="GO:0004553">
    <property type="term" value="F:hydrolase activity, hydrolyzing O-glycosyl compounds"/>
    <property type="evidence" value="ECO:0007669"/>
    <property type="project" value="InterPro"/>
</dbReference>
<reference evidence="3" key="1">
    <citation type="journal article" date="2020" name="Nat. Commun.">
        <title>Large-scale genome sequencing of mycorrhizal fungi provides insights into the early evolution of symbiotic traits.</title>
        <authorList>
            <person name="Miyauchi S."/>
            <person name="Kiss E."/>
            <person name="Kuo A."/>
            <person name="Drula E."/>
            <person name="Kohler A."/>
            <person name="Sanchez-Garcia M."/>
            <person name="Morin E."/>
            <person name="Andreopoulos B."/>
            <person name="Barry K.W."/>
            <person name="Bonito G."/>
            <person name="Buee M."/>
            <person name="Carver A."/>
            <person name="Chen C."/>
            <person name="Cichocki N."/>
            <person name="Clum A."/>
            <person name="Culley D."/>
            <person name="Crous P.W."/>
            <person name="Fauchery L."/>
            <person name="Girlanda M."/>
            <person name="Hayes R.D."/>
            <person name="Keri Z."/>
            <person name="LaButti K."/>
            <person name="Lipzen A."/>
            <person name="Lombard V."/>
            <person name="Magnuson J."/>
            <person name="Maillard F."/>
            <person name="Murat C."/>
            <person name="Nolan M."/>
            <person name="Ohm R.A."/>
            <person name="Pangilinan J."/>
            <person name="Pereira M.F."/>
            <person name="Perotto S."/>
            <person name="Peter M."/>
            <person name="Pfister S."/>
            <person name="Riley R."/>
            <person name="Sitrit Y."/>
            <person name="Stielow J.B."/>
            <person name="Szollosi G."/>
            <person name="Zifcakova L."/>
            <person name="Stursova M."/>
            <person name="Spatafora J.W."/>
            <person name="Tedersoo L."/>
            <person name="Vaario L.M."/>
            <person name="Yamada A."/>
            <person name="Yan M."/>
            <person name="Wang P."/>
            <person name="Xu J."/>
            <person name="Bruns T."/>
            <person name="Baldrian P."/>
            <person name="Vilgalys R."/>
            <person name="Dunand C."/>
            <person name="Henrissat B."/>
            <person name="Grigoriev I.V."/>
            <person name="Hibbett D."/>
            <person name="Nagy L.G."/>
            <person name="Martin F.M."/>
        </authorList>
    </citation>
    <scope>NUCLEOTIDE SEQUENCE</scope>
    <source>
        <strain evidence="3">UH-Tt-Lm1</strain>
    </source>
</reference>
<feature type="domain" description="Chitin-binding type-3" evidence="2">
    <location>
        <begin position="4"/>
        <end position="40"/>
    </location>
</feature>
<dbReference type="EMBL" id="WIUZ02000019">
    <property type="protein sequence ID" value="KAF9779508.1"/>
    <property type="molecule type" value="Genomic_DNA"/>
</dbReference>
<protein>
    <recommendedName>
        <fullName evidence="2">Chitin-binding type-3 domain-containing protein</fullName>
    </recommendedName>
</protein>
<dbReference type="Gene3D" id="2.10.10.20">
    <property type="entry name" value="Carbohydrate-binding module superfamily 5/12"/>
    <property type="match status" value="1"/>
</dbReference>
<dbReference type="GO" id="GO:0005576">
    <property type="term" value="C:extracellular region"/>
    <property type="evidence" value="ECO:0007669"/>
    <property type="project" value="InterPro"/>
</dbReference>
<dbReference type="InterPro" id="IPR003610">
    <property type="entry name" value="CBM5/12"/>
</dbReference>
<dbReference type="OrthoDB" id="2142040at2759"/>